<dbReference type="STRING" id="312017.I7M936"/>
<dbReference type="Proteomes" id="UP000009168">
    <property type="component" value="Unassembled WGS sequence"/>
</dbReference>
<dbReference type="Gene3D" id="3.40.1400.10">
    <property type="entry name" value="Sugar-phosphate isomerase, RpiB/LacA/LacB"/>
    <property type="match status" value="1"/>
</dbReference>
<dbReference type="InParanoid" id="I7M936"/>
<protein>
    <submittedName>
        <fullName evidence="1">Ribose 5-phosphate isomerase B</fullName>
    </submittedName>
</protein>
<organism evidence="1 2">
    <name type="scientific">Tetrahymena thermophila (strain SB210)</name>
    <dbReference type="NCBI Taxonomy" id="312017"/>
    <lineage>
        <taxon>Eukaryota</taxon>
        <taxon>Sar</taxon>
        <taxon>Alveolata</taxon>
        <taxon>Ciliophora</taxon>
        <taxon>Intramacronucleata</taxon>
        <taxon>Oligohymenophorea</taxon>
        <taxon>Hymenostomatida</taxon>
        <taxon>Tetrahymenina</taxon>
        <taxon>Tetrahymenidae</taxon>
        <taxon>Tetrahymena</taxon>
    </lineage>
</organism>
<evidence type="ECO:0000313" key="2">
    <source>
        <dbReference type="Proteomes" id="UP000009168"/>
    </source>
</evidence>
<dbReference type="KEGG" id="tet:TTHERM_00411870"/>
<dbReference type="InterPro" id="IPR036569">
    <property type="entry name" value="RpiB_LacA_LacB_sf"/>
</dbReference>
<dbReference type="Pfam" id="PF02502">
    <property type="entry name" value="LacAB_rpiB"/>
    <property type="match status" value="1"/>
</dbReference>
<accession>I7M936</accession>
<dbReference type="GeneID" id="7825739"/>
<sequence length="157" mass="17573">MEIKRICIGSDHAGFGLKSELIKYIKNDLKLEIEDCGSENANRCDYPDFSVKVCQKVLENTQENLGIVVCGSGVGISLGCNKVKGIRCGLSHDYYTAKYSKEVLNCNIMSMGERIIGLDVAKQMVDVFIKTQYKPTEESNTFIQELKKIEEANLNLH</sequence>
<dbReference type="NCBIfam" id="NF004051">
    <property type="entry name" value="PRK05571.1"/>
    <property type="match status" value="1"/>
</dbReference>
<name>I7M936_TETTS</name>
<dbReference type="GO" id="GO:0016853">
    <property type="term" value="F:isomerase activity"/>
    <property type="evidence" value="ECO:0007669"/>
    <property type="project" value="UniProtKB-KW"/>
</dbReference>
<dbReference type="SUPFAM" id="SSF89623">
    <property type="entry name" value="Ribose/Galactose isomerase RpiB/AlsB"/>
    <property type="match status" value="1"/>
</dbReference>
<dbReference type="InterPro" id="IPR003500">
    <property type="entry name" value="RpiB_LacA_LacB"/>
</dbReference>
<dbReference type="OrthoDB" id="2106730at2759"/>
<gene>
    <name evidence="1" type="ORF">TTHERM_00411870</name>
</gene>
<dbReference type="EMBL" id="GG662612">
    <property type="protein sequence ID" value="EAS00636.1"/>
    <property type="molecule type" value="Genomic_DNA"/>
</dbReference>
<dbReference type="eggNOG" id="ENOG502S47V">
    <property type="taxonomic scope" value="Eukaryota"/>
</dbReference>
<dbReference type="HOGENOM" id="CLU_091396_2_0_1"/>
<evidence type="ECO:0000313" key="1">
    <source>
        <dbReference type="EMBL" id="EAS00636.1"/>
    </source>
</evidence>
<keyword evidence="2" id="KW-1185">Reference proteome</keyword>
<dbReference type="PANTHER" id="PTHR30345:SF0">
    <property type="entry name" value="DNA DAMAGE-REPAIR_TOLERATION PROTEIN DRT102"/>
    <property type="match status" value="1"/>
</dbReference>
<dbReference type="GO" id="GO:0005975">
    <property type="term" value="P:carbohydrate metabolic process"/>
    <property type="evidence" value="ECO:0007669"/>
    <property type="project" value="InterPro"/>
</dbReference>
<dbReference type="RefSeq" id="XP_001020881.1">
    <property type="nucleotide sequence ID" value="XM_001020881.3"/>
</dbReference>
<keyword evidence="1" id="KW-0413">Isomerase</keyword>
<dbReference type="PANTHER" id="PTHR30345">
    <property type="entry name" value="RIBOSE-5-PHOSPHATE ISOMERASE B"/>
    <property type="match status" value="1"/>
</dbReference>
<proteinExistence type="predicted"/>
<dbReference type="AlphaFoldDB" id="I7M936"/>
<dbReference type="PIRSF" id="PIRSF005384">
    <property type="entry name" value="RpiB_LacA_B"/>
    <property type="match status" value="1"/>
</dbReference>
<dbReference type="NCBIfam" id="TIGR00689">
    <property type="entry name" value="rpiB_lacA_lacB"/>
    <property type="match status" value="1"/>
</dbReference>
<dbReference type="OMA" id="YPPFCLR"/>
<reference evidence="2" key="1">
    <citation type="journal article" date="2006" name="PLoS Biol.">
        <title>Macronuclear genome sequence of the ciliate Tetrahymena thermophila, a model eukaryote.</title>
        <authorList>
            <person name="Eisen J.A."/>
            <person name="Coyne R.S."/>
            <person name="Wu M."/>
            <person name="Wu D."/>
            <person name="Thiagarajan M."/>
            <person name="Wortman J.R."/>
            <person name="Badger J.H."/>
            <person name="Ren Q."/>
            <person name="Amedeo P."/>
            <person name="Jones K.M."/>
            <person name="Tallon L.J."/>
            <person name="Delcher A.L."/>
            <person name="Salzberg S.L."/>
            <person name="Silva J.C."/>
            <person name="Haas B.J."/>
            <person name="Majoros W.H."/>
            <person name="Farzad M."/>
            <person name="Carlton J.M."/>
            <person name="Smith R.K. Jr."/>
            <person name="Garg J."/>
            <person name="Pearlman R.E."/>
            <person name="Karrer K.M."/>
            <person name="Sun L."/>
            <person name="Manning G."/>
            <person name="Elde N.C."/>
            <person name="Turkewitz A.P."/>
            <person name="Asai D.J."/>
            <person name="Wilkes D.E."/>
            <person name="Wang Y."/>
            <person name="Cai H."/>
            <person name="Collins K."/>
            <person name="Stewart B.A."/>
            <person name="Lee S.R."/>
            <person name="Wilamowska K."/>
            <person name="Weinberg Z."/>
            <person name="Ruzzo W.L."/>
            <person name="Wloga D."/>
            <person name="Gaertig J."/>
            <person name="Frankel J."/>
            <person name="Tsao C.-C."/>
            <person name="Gorovsky M.A."/>
            <person name="Keeling P.J."/>
            <person name="Waller R.F."/>
            <person name="Patron N.J."/>
            <person name="Cherry J.M."/>
            <person name="Stover N.A."/>
            <person name="Krieger C.J."/>
            <person name="del Toro C."/>
            <person name="Ryder H.F."/>
            <person name="Williamson S.C."/>
            <person name="Barbeau R.A."/>
            <person name="Hamilton E.P."/>
            <person name="Orias E."/>
        </authorList>
    </citation>
    <scope>NUCLEOTIDE SEQUENCE [LARGE SCALE GENOMIC DNA]</scope>
    <source>
        <strain evidence="2">SB210</strain>
    </source>
</reference>